<evidence type="ECO:0000313" key="3">
    <source>
        <dbReference type="Proteomes" id="UP001519460"/>
    </source>
</evidence>
<dbReference type="Proteomes" id="UP001519460">
    <property type="component" value="Unassembled WGS sequence"/>
</dbReference>
<reference evidence="2 3" key="1">
    <citation type="journal article" date="2023" name="Sci. Data">
        <title>Genome assembly of the Korean intertidal mud-creeper Batillaria attramentaria.</title>
        <authorList>
            <person name="Patra A.K."/>
            <person name="Ho P.T."/>
            <person name="Jun S."/>
            <person name="Lee S.J."/>
            <person name="Kim Y."/>
            <person name="Won Y.J."/>
        </authorList>
    </citation>
    <scope>NUCLEOTIDE SEQUENCE [LARGE SCALE GENOMIC DNA]</scope>
    <source>
        <strain evidence="2">Wonlab-2016</strain>
    </source>
</reference>
<evidence type="ECO:0000313" key="2">
    <source>
        <dbReference type="EMBL" id="KAK7506960.1"/>
    </source>
</evidence>
<keyword evidence="3" id="KW-1185">Reference proteome</keyword>
<comment type="caution">
    <text evidence="2">The sequence shown here is derived from an EMBL/GenBank/DDBJ whole genome shotgun (WGS) entry which is preliminary data.</text>
</comment>
<gene>
    <name evidence="2" type="ORF">BaRGS_00001811</name>
</gene>
<dbReference type="AlphaFoldDB" id="A0ABD0M4V0"/>
<dbReference type="EMBL" id="JACVVK020000005">
    <property type="protein sequence ID" value="KAK7506960.1"/>
    <property type="molecule type" value="Genomic_DNA"/>
</dbReference>
<feature type="region of interest" description="Disordered" evidence="1">
    <location>
        <begin position="130"/>
        <end position="198"/>
    </location>
</feature>
<evidence type="ECO:0000256" key="1">
    <source>
        <dbReference type="SAM" id="MobiDB-lite"/>
    </source>
</evidence>
<feature type="compositionally biased region" description="Basic and acidic residues" evidence="1">
    <location>
        <begin position="137"/>
        <end position="159"/>
    </location>
</feature>
<organism evidence="2 3">
    <name type="scientific">Batillaria attramentaria</name>
    <dbReference type="NCBI Taxonomy" id="370345"/>
    <lineage>
        <taxon>Eukaryota</taxon>
        <taxon>Metazoa</taxon>
        <taxon>Spiralia</taxon>
        <taxon>Lophotrochozoa</taxon>
        <taxon>Mollusca</taxon>
        <taxon>Gastropoda</taxon>
        <taxon>Caenogastropoda</taxon>
        <taxon>Sorbeoconcha</taxon>
        <taxon>Cerithioidea</taxon>
        <taxon>Batillariidae</taxon>
        <taxon>Batillaria</taxon>
    </lineage>
</organism>
<feature type="compositionally biased region" description="Basic and acidic residues" evidence="1">
    <location>
        <begin position="174"/>
        <end position="183"/>
    </location>
</feature>
<accession>A0ABD0M4V0</accession>
<sequence>SKSPKSPAGPEVNAREATHPTRVLCLGQNHSRGVCQTAMQATLAPPHPRPSHCFLSRLETRQGRVAPREELLASSRLLTSAPMAELRRWQERDKDPLQEIARQTRRPNEQWQARTGKWRSEDRRRYARVNTESFDGATKKTEVDRESQEGALESPEHFSKLRMFSDNPRRPPRPRTEPLELHCRVNVKNTTTPTTVEQ</sequence>
<feature type="region of interest" description="Disordered" evidence="1">
    <location>
        <begin position="1"/>
        <end position="20"/>
    </location>
</feature>
<feature type="non-terminal residue" evidence="2">
    <location>
        <position position="1"/>
    </location>
</feature>
<feature type="non-terminal residue" evidence="2">
    <location>
        <position position="198"/>
    </location>
</feature>
<protein>
    <submittedName>
        <fullName evidence="2">Uncharacterized protein</fullName>
    </submittedName>
</protein>
<name>A0ABD0M4V0_9CAEN</name>
<proteinExistence type="predicted"/>